<organism evidence="2 3">
    <name type="scientific">Rubritalea tangerina</name>
    <dbReference type="NCBI Taxonomy" id="430798"/>
    <lineage>
        <taxon>Bacteria</taxon>
        <taxon>Pseudomonadati</taxon>
        <taxon>Verrucomicrobiota</taxon>
        <taxon>Verrucomicrobiia</taxon>
        <taxon>Verrucomicrobiales</taxon>
        <taxon>Rubritaleaceae</taxon>
        <taxon>Rubritalea</taxon>
    </lineage>
</organism>
<evidence type="ECO:0000313" key="3">
    <source>
        <dbReference type="Proteomes" id="UP001597389"/>
    </source>
</evidence>
<comment type="caution">
    <text evidence="2">The sequence shown here is derived from an EMBL/GenBank/DDBJ whole genome shotgun (WGS) entry which is preliminary data.</text>
</comment>
<dbReference type="Gene3D" id="3.40.1580.10">
    <property type="entry name" value="SMI1/KNR4-like"/>
    <property type="match status" value="1"/>
</dbReference>
<sequence length="158" mass="18000">MKTWSELITEFHEEGHSGDLDSKVLGVAASDADLSKFGDDLGRDLGTEFKSFYSAHNGYGIQSDDGIDWFIVPLDQIKKITNDAVDWFQETHTDLAERFVAIADWDCGDYSGFLFSEDGSLMDGFYTFEHESYEFDEDQNWSEFLIPIDSSLRDFLTT</sequence>
<protein>
    <submittedName>
        <fullName evidence="2">SMI1/KNR4 family protein</fullName>
    </submittedName>
</protein>
<feature type="domain" description="Knr4/Smi1-like" evidence="1">
    <location>
        <begin position="29"/>
        <end position="145"/>
    </location>
</feature>
<evidence type="ECO:0000259" key="1">
    <source>
        <dbReference type="Pfam" id="PF09346"/>
    </source>
</evidence>
<dbReference type="SUPFAM" id="SSF160631">
    <property type="entry name" value="SMI1/KNR4-like"/>
    <property type="match status" value="1"/>
</dbReference>
<dbReference type="RefSeq" id="WP_377090644.1">
    <property type="nucleotide sequence ID" value="NZ_JBHSJL010000014.1"/>
</dbReference>
<accession>A0ABW4ZDC0</accession>
<evidence type="ECO:0000313" key="2">
    <source>
        <dbReference type="EMBL" id="MFD2159879.1"/>
    </source>
</evidence>
<dbReference type="InterPro" id="IPR018958">
    <property type="entry name" value="Knr4/Smi1-like_dom"/>
</dbReference>
<name>A0ABW4ZDC0_9BACT</name>
<keyword evidence="3" id="KW-1185">Reference proteome</keyword>
<dbReference type="InterPro" id="IPR037883">
    <property type="entry name" value="Knr4/Smi1-like_sf"/>
</dbReference>
<gene>
    <name evidence="2" type="ORF">ACFSW8_13305</name>
</gene>
<reference evidence="3" key="1">
    <citation type="journal article" date="2019" name="Int. J. Syst. Evol. Microbiol.">
        <title>The Global Catalogue of Microorganisms (GCM) 10K type strain sequencing project: providing services to taxonomists for standard genome sequencing and annotation.</title>
        <authorList>
            <consortium name="The Broad Institute Genomics Platform"/>
            <consortium name="The Broad Institute Genome Sequencing Center for Infectious Disease"/>
            <person name="Wu L."/>
            <person name="Ma J."/>
        </authorList>
    </citation>
    <scope>NUCLEOTIDE SEQUENCE [LARGE SCALE GENOMIC DNA]</scope>
    <source>
        <strain evidence="3">CCUG 57942</strain>
    </source>
</reference>
<dbReference type="Pfam" id="PF09346">
    <property type="entry name" value="SMI1_KNR4"/>
    <property type="match status" value="1"/>
</dbReference>
<dbReference type="Proteomes" id="UP001597389">
    <property type="component" value="Unassembled WGS sequence"/>
</dbReference>
<proteinExistence type="predicted"/>
<dbReference type="EMBL" id="JBHUJB010000055">
    <property type="protein sequence ID" value="MFD2159879.1"/>
    <property type="molecule type" value="Genomic_DNA"/>
</dbReference>